<accession>A0AAJ0HA60</accession>
<feature type="region of interest" description="Disordered" evidence="1">
    <location>
        <begin position="1"/>
        <end position="83"/>
    </location>
</feature>
<evidence type="ECO:0000313" key="3">
    <source>
        <dbReference type="Proteomes" id="UP001275084"/>
    </source>
</evidence>
<gene>
    <name evidence="2" type="ORF">B0T25DRAFT_583096</name>
</gene>
<proteinExistence type="predicted"/>
<evidence type="ECO:0000313" key="2">
    <source>
        <dbReference type="EMBL" id="KAK3345776.1"/>
    </source>
</evidence>
<reference evidence="2" key="2">
    <citation type="submission" date="2023-06" db="EMBL/GenBank/DDBJ databases">
        <authorList>
            <consortium name="Lawrence Berkeley National Laboratory"/>
            <person name="Haridas S."/>
            <person name="Hensen N."/>
            <person name="Bonometti L."/>
            <person name="Westerberg I."/>
            <person name="Brannstrom I.O."/>
            <person name="Guillou S."/>
            <person name="Cros-Aarteil S."/>
            <person name="Calhoun S."/>
            <person name="Kuo A."/>
            <person name="Mondo S."/>
            <person name="Pangilinan J."/>
            <person name="Riley R."/>
            <person name="Labutti K."/>
            <person name="Andreopoulos B."/>
            <person name="Lipzen A."/>
            <person name="Chen C."/>
            <person name="Yanf M."/>
            <person name="Daum C."/>
            <person name="Ng V."/>
            <person name="Clum A."/>
            <person name="Steindorff A."/>
            <person name="Ohm R."/>
            <person name="Martin F."/>
            <person name="Silar P."/>
            <person name="Natvig D."/>
            <person name="Lalanne C."/>
            <person name="Gautier V."/>
            <person name="Ament-Velasquez S.L."/>
            <person name="Kruys A."/>
            <person name="Hutchinson M.I."/>
            <person name="Powell A.J."/>
            <person name="Barry K."/>
            <person name="Miller A.N."/>
            <person name="Grigoriev I.V."/>
            <person name="Debuchy R."/>
            <person name="Gladieux P."/>
            <person name="Thoren M.H."/>
            <person name="Johannesson H."/>
        </authorList>
    </citation>
    <scope>NUCLEOTIDE SEQUENCE</scope>
    <source>
        <strain evidence="2">CBS 955.72</strain>
    </source>
</reference>
<dbReference type="EMBL" id="JAUIQD010000006">
    <property type="protein sequence ID" value="KAK3345776.1"/>
    <property type="molecule type" value="Genomic_DNA"/>
</dbReference>
<keyword evidence="3" id="KW-1185">Reference proteome</keyword>
<reference evidence="2" key="1">
    <citation type="journal article" date="2023" name="Mol. Phylogenet. Evol.">
        <title>Genome-scale phylogeny and comparative genomics of the fungal order Sordariales.</title>
        <authorList>
            <person name="Hensen N."/>
            <person name="Bonometti L."/>
            <person name="Westerberg I."/>
            <person name="Brannstrom I.O."/>
            <person name="Guillou S."/>
            <person name="Cros-Aarteil S."/>
            <person name="Calhoun S."/>
            <person name="Haridas S."/>
            <person name="Kuo A."/>
            <person name="Mondo S."/>
            <person name="Pangilinan J."/>
            <person name="Riley R."/>
            <person name="LaButti K."/>
            <person name="Andreopoulos B."/>
            <person name="Lipzen A."/>
            <person name="Chen C."/>
            <person name="Yan M."/>
            <person name="Daum C."/>
            <person name="Ng V."/>
            <person name="Clum A."/>
            <person name="Steindorff A."/>
            <person name="Ohm R.A."/>
            <person name="Martin F."/>
            <person name="Silar P."/>
            <person name="Natvig D.O."/>
            <person name="Lalanne C."/>
            <person name="Gautier V."/>
            <person name="Ament-Velasquez S.L."/>
            <person name="Kruys A."/>
            <person name="Hutchinson M.I."/>
            <person name="Powell A.J."/>
            <person name="Barry K."/>
            <person name="Miller A.N."/>
            <person name="Grigoriev I.V."/>
            <person name="Debuchy R."/>
            <person name="Gladieux P."/>
            <person name="Hiltunen Thoren M."/>
            <person name="Johannesson H."/>
        </authorList>
    </citation>
    <scope>NUCLEOTIDE SEQUENCE</scope>
    <source>
        <strain evidence="2">CBS 955.72</strain>
    </source>
</reference>
<feature type="compositionally biased region" description="Low complexity" evidence="1">
    <location>
        <begin position="25"/>
        <end position="41"/>
    </location>
</feature>
<protein>
    <submittedName>
        <fullName evidence="2">Uncharacterized protein</fullName>
    </submittedName>
</protein>
<sequence>MTGRSLAGQGGRQAGREVADDVSENESNSSSGSPSQPLESSYYDEEAVEEEEGAEDDTDMDNVSVWLDDYHGPKGGKHPPSDAKTSLKLSIYQSKPDILGLWLGQDQKIYPSFSRLYHLFFGLPGLQENKEICLHKDAPSKPLLQYSIKDVNSSITIFSNLNSFQASIYLAIIPQPSRLLQQSIHLSYTIKVDGKQQDVPIHKIPHMLLGTTGSRSHPVYVFFPHMYRPKCLVHLSDTGALSGTSTQESILSTSQHIPATFQEAQLRSRATLEKTATAGGARGHPIGITITPYKDTHV</sequence>
<feature type="compositionally biased region" description="Acidic residues" evidence="1">
    <location>
        <begin position="42"/>
        <end position="60"/>
    </location>
</feature>
<organism evidence="2 3">
    <name type="scientific">Lasiosphaeria hispida</name>
    <dbReference type="NCBI Taxonomy" id="260671"/>
    <lineage>
        <taxon>Eukaryota</taxon>
        <taxon>Fungi</taxon>
        <taxon>Dikarya</taxon>
        <taxon>Ascomycota</taxon>
        <taxon>Pezizomycotina</taxon>
        <taxon>Sordariomycetes</taxon>
        <taxon>Sordariomycetidae</taxon>
        <taxon>Sordariales</taxon>
        <taxon>Lasiosphaeriaceae</taxon>
        <taxon>Lasiosphaeria</taxon>
    </lineage>
</organism>
<dbReference type="AlphaFoldDB" id="A0AAJ0HA60"/>
<name>A0AAJ0HA60_9PEZI</name>
<comment type="caution">
    <text evidence="2">The sequence shown here is derived from an EMBL/GenBank/DDBJ whole genome shotgun (WGS) entry which is preliminary data.</text>
</comment>
<evidence type="ECO:0000256" key="1">
    <source>
        <dbReference type="SAM" id="MobiDB-lite"/>
    </source>
</evidence>
<dbReference type="Proteomes" id="UP001275084">
    <property type="component" value="Unassembled WGS sequence"/>
</dbReference>